<dbReference type="EMBL" id="JAWWNJ010000019">
    <property type="protein sequence ID" value="KAK7036359.1"/>
    <property type="molecule type" value="Genomic_DNA"/>
</dbReference>
<evidence type="ECO:0000313" key="1">
    <source>
        <dbReference type="EMBL" id="KAK7036359.1"/>
    </source>
</evidence>
<comment type="caution">
    <text evidence="1">The sequence shown here is derived from an EMBL/GenBank/DDBJ whole genome shotgun (WGS) entry which is preliminary data.</text>
</comment>
<accession>A0AAW0CAQ1</accession>
<name>A0AAW0CAQ1_9AGAR</name>
<keyword evidence="2" id="KW-1185">Reference proteome</keyword>
<gene>
    <name evidence="1" type="ORF">R3P38DRAFT_2911477</name>
</gene>
<proteinExistence type="predicted"/>
<evidence type="ECO:0000313" key="2">
    <source>
        <dbReference type="Proteomes" id="UP001362999"/>
    </source>
</evidence>
<reference evidence="1 2" key="1">
    <citation type="journal article" date="2024" name="J Genomics">
        <title>Draft genome sequencing and assembly of Favolaschia claudopus CIRM-BRFM 2984 isolated from oak limbs.</title>
        <authorList>
            <person name="Navarro D."/>
            <person name="Drula E."/>
            <person name="Chaduli D."/>
            <person name="Cazenave R."/>
            <person name="Ahrendt S."/>
            <person name="Wang J."/>
            <person name="Lipzen A."/>
            <person name="Daum C."/>
            <person name="Barry K."/>
            <person name="Grigoriev I.V."/>
            <person name="Favel A."/>
            <person name="Rosso M.N."/>
            <person name="Martin F."/>
        </authorList>
    </citation>
    <scope>NUCLEOTIDE SEQUENCE [LARGE SCALE GENOMIC DNA]</scope>
    <source>
        <strain evidence="1 2">CIRM-BRFM 2984</strain>
    </source>
</reference>
<dbReference type="Proteomes" id="UP001362999">
    <property type="component" value="Unassembled WGS sequence"/>
</dbReference>
<protein>
    <submittedName>
        <fullName evidence="1">Uncharacterized protein</fullName>
    </submittedName>
</protein>
<dbReference type="AlphaFoldDB" id="A0AAW0CAQ1"/>
<sequence length="177" mass="20962">MPRNHFFNSPSSLLSFTMDDTRYVLYSGYWITADYFVDLVNVLHPKRSEPEVVPDGFEPPKPFFGTYLVQYDDWRRALSKEDRVNSPLVKAIRSEECERNYTGDEKETKLFFPTRWVDIREDMDLELQLQSPALSKPNESDEAKRDQFIDLVKRTSGFVLDKRRMKFECIKDIDPFL</sequence>
<organism evidence="1 2">
    <name type="scientific">Favolaschia claudopus</name>
    <dbReference type="NCBI Taxonomy" id="2862362"/>
    <lineage>
        <taxon>Eukaryota</taxon>
        <taxon>Fungi</taxon>
        <taxon>Dikarya</taxon>
        <taxon>Basidiomycota</taxon>
        <taxon>Agaricomycotina</taxon>
        <taxon>Agaricomycetes</taxon>
        <taxon>Agaricomycetidae</taxon>
        <taxon>Agaricales</taxon>
        <taxon>Marasmiineae</taxon>
        <taxon>Mycenaceae</taxon>
        <taxon>Favolaschia</taxon>
    </lineage>
</organism>